<name>A0AA36GMW0_CYLNA</name>
<accession>A0AA36GMW0</accession>
<dbReference type="AlphaFoldDB" id="A0AA36GMW0"/>
<dbReference type="EMBL" id="CATQJL010000112">
    <property type="protein sequence ID" value="CAJ0594998.1"/>
    <property type="molecule type" value="Genomic_DNA"/>
</dbReference>
<protein>
    <submittedName>
        <fullName evidence="1">Uncharacterized protein</fullName>
    </submittedName>
</protein>
<dbReference type="Proteomes" id="UP001176961">
    <property type="component" value="Unassembled WGS sequence"/>
</dbReference>
<organism evidence="1 2">
    <name type="scientific">Cylicocyclus nassatus</name>
    <name type="common">Nematode worm</name>
    <dbReference type="NCBI Taxonomy" id="53992"/>
    <lineage>
        <taxon>Eukaryota</taxon>
        <taxon>Metazoa</taxon>
        <taxon>Ecdysozoa</taxon>
        <taxon>Nematoda</taxon>
        <taxon>Chromadorea</taxon>
        <taxon>Rhabditida</taxon>
        <taxon>Rhabditina</taxon>
        <taxon>Rhabditomorpha</taxon>
        <taxon>Strongyloidea</taxon>
        <taxon>Strongylidae</taxon>
        <taxon>Cylicocyclus</taxon>
    </lineage>
</organism>
<gene>
    <name evidence="1" type="ORF">CYNAS_LOCUS6981</name>
</gene>
<keyword evidence="2" id="KW-1185">Reference proteome</keyword>
<sequence length="84" mass="9930">MKNARNNSTICWSKKFPLRPNQDLYRRSTRGCPLIIVSTKENLCLQRNTRLRRSDLVERQGKHDEVRMEEESATQWNLILSLSV</sequence>
<evidence type="ECO:0000313" key="1">
    <source>
        <dbReference type="EMBL" id="CAJ0594998.1"/>
    </source>
</evidence>
<proteinExistence type="predicted"/>
<comment type="caution">
    <text evidence="1">The sequence shown here is derived from an EMBL/GenBank/DDBJ whole genome shotgun (WGS) entry which is preliminary data.</text>
</comment>
<reference evidence="1" key="1">
    <citation type="submission" date="2023-07" db="EMBL/GenBank/DDBJ databases">
        <authorList>
            <consortium name="CYATHOMIX"/>
        </authorList>
    </citation>
    <scope>NUCLEOTIDE SEQUENCE</scope>
    <source>
        <strain evidence="1">N/A</strain>
    </source>
</reference>
<evidence type="ECO:0000313" key="2">
    <source>
        <dbReference type="Proteomes" id="UP001176961"/>
    </source>
</evidence>